<dbReference type="AlphaFoldDB" id="A0A921U4R2"/>
<comment type="caution">
    <text evidence="2">The sequence shown here is derived from an EMBL/GenBank/DDBJ whole genome shotgun (WGS) entry which is preliminary data.</text>
</comment>
<reference evidence="2" key="2">
    <citation type="submission" date="2020-10" db="EMBL/GenBank/DDBJ databases">
        <authorList>
            <person name="Cooper E.A."/>
            <person name="Brenton Z.W."/>
            <person name="Flinn B.S."/>
            <person name="Jenkins J."/>
            <person name="Shu S."/>
            <person name="Flowers D."/>
            <person name="Luo F."/>
            <person name="Wang Y."/>
            <person name="Xia P."/>
            <person name="Barry K."/>
            <person name="Daum C."/>
            <person name="Lipzen A."/>
            <person name="Yoshinaga Y."/>
            <person name="Schmutz J."/>
            <person name="Saski C."/>
            <person name="Vermerris W."/>
            <person name="Kresovich S."/>
        </authorList>
    </citation>
    <scope>NUCLEOTIDE SEQUENCE</scope>
</reference>
<accession>A0A921U4R2</accession>
<sequence length="104" mass="10980">MRSGFRERTHEAQRRRSNPLDSRTTHPRHEHDDARAAAAAVATSMGGSSHAADIATGDSAIGPRHGPLHPGAVGTFPGNEQPADCSTHDDIAGCIMGDEDDDEI</sequence>
<name>A0A921U4R2_SORBI</name>
<proteinExistence type="predicted"/>
<evidence type="ECO:0000313" key="2">
    <source>
        <dbReference type="EMBL" id="KAG0518248.1"/>
    </source>
</evidence>
<organism evidence="2 3">
    <name type="scientific">Sorghum bicolor</name>
    <name type="common">Sorghum</name>
    <name type="synonym">Sorghum vulgare</name>
    <dbReference type="NCBI Taxonomy" id="4558"/>
    <lineage>
        <taxon>Eukaryota</taxon>
        <taxon>Viridiplantae</taxon>
        <taxon>Streptophyta</taxon>
        <taxon>Embryophyta</taxon>
        <taxon>Tracheophyta</taxon>
        <taxon>Spermatophyta</taxon>
        <taxon>Magnoliopsida</taxon>
        <taxon>Liliopsida</taxon>
        <taxon>Poales</taxon>
        <taxon>Poaceae</taxon>
        <taxon>PACMAD clade</taxon>
        <taxon>Panicoideae</taxon>
        <taxon>Andropogonodae</taxon>
        <taxon>Andropogoneae</taxon>
        <taxon>Sorghinae</taxon>
        <taxon>Sorghum</taxon>
    </lineage>
</organism>
<feature type="compositionally biased region" description="Basic and acidic residues" evidence="1">
    <location>
        <begin position="1"/>
        <end position="14"/>
    </location>
</feature>
<protein>
    <submittedName>
        <fullName evidence="2">Uncharacterized protein</fullName>
    </submittedName>
</protein>
<feature type="region of interest" description="Disordered" evidence="1">
    <location>
        <begin position="1"/>
        <end position="104"/>
    </location>
</feature>
<feature type="compositionally biased region" description="Basic and acidic residues" evidence="1">
    <location>
        <begin position="23"/>
        <end position="35"/>
    </location>
</feature>
<gene>
    <name evidence="2" type="ORF">BDA96_09G159300</name>
</gene>
<dbReference type="EMBL" id="CM027688">
    <property type="protein sequence ID" value="KAG0518248.1"/>
    <property type="molecule type" value="Genomic_DNA"/>
</dbReference>
<dbReference type="Proteomes" id="UP000807115">
    <property type="component" value="Chromosome 9"/>
</dbReference>
<reference evidence="2" key="1">
    <citation type="journal article" date="2019" name="BMC Genomics">
        <title>A new reference genome for Sorghum bicolor reveals high levels of sequence similarity between sweet and grain genotypes: implications for the genetics of sugar metabolism.</title>
        <authorList>
            <person name="Cooper E.A."/>
            <person name="Brenton Z.W."/>
            <person name="Flinn B.S."/>
            <person name="Jenkins J."/>
            <person name="Shu S."/>
            <person name="Flowers D."/>
            <person name="Luo F."/>
            <person name="Wang Y."/>
            <person name="Xia P."/>
            <person name="Barry K."/>
            <person name="Daum C."/>
            <person name="Lipzen A."/>
            <person name="Yoshinaga Y."/>
            <person name="Schmutz J."/>
            <person name="Saski C."/>
            <person name="Vermerris W."/>
            <person name="Kresovich S."/>
        </authorList>
    </citation>
    <scope>NUCLEOTIDE SEQUENCE</scope>
</reference>
<evidence type="ECO:0000313" key="3">
    <source>
        <dbReference type="Proteomes" id="UP000807115"/>
    </source>
</evidence>
<evidence type="ECO:0000256" key="1">
    <source>
        <dbReference type="SAM" id="MobiDB-lite"/>
    </source>
</evidence>